<dbReference type="PANTHER" id="PTHR15154">
    <property type="entry name" value="HAMARTIN"/>
    <property type="match status" value="1"/>
</dbReference>
<dbReference type="RefSeq" id="XP_018988245.1">
    <property type="nucleotide sequence ID" value="XM_019132295.1"/>
</dbReference>
<dbReference type="GO" id="GO:0032007">
    <property type="term" value="P:negative regulation of TOR signaling"/>
    <property type="evidence" value="ECO:0007669"/>
    <property type="project" value="TreeGrafter"/>
</dbReference>
<feature type="compositionally biased region" description="Basic and acidic residues" evidence="1">
    <location>
        <begin position="667"/>
        <end position="682"/>
    </location>
</feature>
<gene>
    <name evidence="2" type="ORF">BABINDRAFT_5811</name>
</gene>
<organism evidence="2 3">
    <name type="scientific">Babjeviella inositovora NRRL Y-12698</name>
    <dbReference type="NCBI Taxonomy" id="984486"/>
    <lineage>
        <taxon>Eukaryota</taxon>
        <taxon>Fungi</taxon>
        <taxon>Dikarya</taxon>
        <taxon>Ascomycota</taxon>
        <taxon>Saccharomycotina</taxon>
        <taxon>Pichiomycetes</taxon>
        <taxon>Serinales incertae sedis</taxon>
        <taxon>Babjeviella</taxon>
    </lineage>
</organism>
<protein>
    <submittedName>
        <fullName evidence="2">Uncharacterized protein</fullName>
    </submittedName>
</protein>
<accession>A0A1E3R0K2</accession>
<feature type="region of interest" description="Disordered" evidence="1">
    <location>
        <begin position="667"/>
        <end position="688"/>
    </location>
</feature>
<evidence type="ECO:0000313" key="3">
    <source>
        <dbReference type="Proteomes" id="UP000094336"/>
    </source>
</evidence>
<dbReference type="GO" id="GO:0033596">
    <property type="term" value="C:TSC1-TSC2 complex"/>
    <property type="evidence" value="ECO:0007669"/>
    <property type="project" value="TreeGrafter"/>
</dbReference>
<keyword evidence="3" id="KW-1185">Reference proteome</keyword>
<feature type="region of interest" description="Disordered" evidence="1">
    <location>
        <begin position="844"/>
        <end position="893"/>
    </location>
</feature>
<sequence length="907" mass="101869">MLGSSKSLFKQIHACYKSTSPEADTSLPAELVSEIEKYSLRHLEYTPSNLNSLSKLAEEFHTVYDSCILQLSTEAPLRTYREILFTQIMHRLLPVLCLDITQFRDWIDQRVLFSLNSAGMSAELVHMSRQFIVAILSLADPARKESQASLHTAITTMADSIISMYETPDIVINKMAPISSTAAELDERRRTIRLNAYNLAITGDAASYFIDAIEKSDSLLSLLLLSAILKTVYQTKGLRRYNHLLARLVGLLTESEDVEVVSASFSCIIWLSLHRKETKCSLFRHLFLALICTFHRLGSLEGREIEGEARGGALESDMPVLLSLNSEIIGKNEIEKSSKNDLDTTRCHFLTKQIFLLLYGNYPLTFLAIMRNPCESSVFTDTTFMSLTSSDLIHNDALIKKNMASFASGKWDIAAVRSMSQSLFTSAKAHPNMLAYSTIEEEWTDLIAGSNFYAKDDWPESLLGYESTSLKASELFDANKALYLKESSSPTLYRSRSPPTMEVPSEELPFKESRPEENSVPYYEREILIMHNELQFSALRDEISKETEMKLQAIIRSDSYTIRNLRAQLSTGAVASSAIGDLNQALSSVKAKLLQARTSENALLNRNKDLLDKVRSLETQIEGLDIENEALTKSISALKDVLDPKEVCISKLEMGLQGLRKELEAEKEKKLASDGEPGRTRNEVNGSEHQLFKAENENKRLEAHIESLKSEIRGLQKPQNDSESSISRPEKAPLHINKIIQSYELKVQDLHNLNSKYESLIGEKNERILQLSTTRPISIPGGTTHHDSEDRHDRPISIMMDRHQLKSVLGYEIPSPHPPAINYFNQLQNPSMQSRAPILPHMPYQAGHQSSSNSSISNEEHDYMSPARNTSQRPSIVTTGTSGSGEKPINLFRGRGGIQKRNTKVKM</sequence>
<dbReference type="AlphaFoldDB" id="A0A1E3R0K2"/>
<dbReference type="Proteomes" id="UP000094336">
    <property type="component" value="Unassembled WGS sequence"/>
</dbReference>
<evidence type="ECO:0000313" key="2">
    <source>
        <dbReference type="EMBL" id="ODQ82917.1"/>
    </source>
</evidence>
<dbReference type="OrthoDB" id="6022054at2759"/>
<feature type="compositionally biased region" description="Polar residues" evidence="1">
    <location>
        <begin position="867"/>
        <end position="881"/>
    </location>
</feature>
<dbReference type="STRING" id="984486.A0A1E3R0K2"/>
<dbReference type="EMBL" id="KV454426">
    <property type="protein sequence ID" value="ODQ82917.1"/>
    <property type="molecule type" value="Genomic_DNA"/>
</dbReference>
<evidence type="ECO:0000256" key="1">
    <source>
        <dbReference type="SAM" id="MobiDB-lite"/>
    </source>
</evidence>
<reference evidence="3" key="1">
    <citation type="submission" date="2016-05" db="EMBL/GenBank/DDBJ databases">
        <title>Comparative genomics of biotechnologically important yeasts.</title>
        <authorList>
            <consortium name="DOE Joint Genome Institute"/>
            <person name="Riley R."/>
            <person name="Haridas S."/>
            <person name="Wolfe K.H."/>
            <person name="Lopes M.R."/>
            <person name="Hittinger C.T."/>
            <person name="Goker M."/>
            <person name="Salamov A."/>
            <person name="Wisecaver J."/>
            <person name="Long T.M."/>
            <person name="Aerts A.L."/>
            <person name="Barry K."/>
            <person name="Choi C."/>
            <person name="Clum A."/>
            <person name="Coughlan A.Y."/>
            <person name="Deshpande S."/>
            <person name="Douglass A.P."/>
            <person name="Hanson S.J."/>
            <person name="Klenk H.-P."/>
            <person name="Labutti K."/>
            <person name="Lapidus A."/>
            <person name="Lindquist E."/>
            <person name="Lipzen A."/>
            <person name="Meier-Kolthoff J.P."/>
            <person name="Ohm R.A."/>
            <person name="Otillar R.P."/>
            <person name="Pangilinan J."/>
            <person name="Peng Y."/>
            <person name="Rokas A."/>
            <person name="Rosa C.A."/>
            <person name="Scheuner C."/>
            <person name="Sibirny A.A."/>
            <person name="Slot J.C."/>
            <person name="Stielow J.B."/>
            <person name="Sun H."/>
            <person name="Kurtzman C.P."/>
            <person name="Blackwell M."/>
            <person name="Grigoriev I.V."/>
            <person name="Jeffries T.W."/>
        </authorList>
    </citation>
    <scope>NUCLEOTIDE SEQUENCE [LARGE SCALE GENOMIC DNA]</scope>
    <source>
        <strain evidence="3">NRRL Y-12698</strain>
    </source>
</reference>
<feature type="region of interest" description="Disordered" evidence="1">
    <location>
        <begin position="493"/>
        <end position="516"/>
    </location>
</feature>
<name>A0A1E3R0K2_9ASCO</name>
<dbReference type="GO" id="GO:0051726">
    <property type="term" value="P:regulation of cell cycle"/>
    <property type="evidence" value="ECO:0007669"/>
    <property type="project" value="TreeGrafter"/>
</dbReference>
<dbReference type="GeneID" id="30150148"/>
<dbReference type="PANTHER" id="PTHR15154:SF2">
    <property type="entry name" value="HAMARTIN"/>
    <property type="match status" value="1"/>
</dbReference>
<proteinExistence type="predicted"/>
<dbReference type="InterPro" id="IPR007483">
    <property type="entry name" value="Hamartin"/>
</dbReference>